<name>D7MCY6_ARALL</name>
<dbReference type="Gramene" id="scaffold_702643.1">
    <property type="protein sequence ID" value="scaffold_702643.1"/>
    <property type="gene ID" value="scaffold_702643.1"/>
</dbReference>
<dbReference type="HOGENOM" id="CLU_2161872_0_0_1"/>
<accession>D7MCY6</accession>
<reference evidence="2" key="1">
    <citation type="journal article" date="2011" name="Nat. Genet.">
        <title>The Arabidopsis lyrata genome sequence and the basis of rapid genome size change.</title>
        <authorList>
            <person name="Hu T.T."/>
            <person name="Pattyn P."/>
            <person name="Bakker E.G."/>
            <person name="Cao J."/>
            <person name="Cheng J.-F."/>
            <person name="Clark R.M."/>
            <person name="Fahlgren N."/>
            <person name="Fawcett J.A."/>
            <person name="Grimwood J."/>
            <person name="Gundlach H."/>
            <person name="Haberer G."/>
            <person name="Hollister J.D."/>
            <person name="Ossowski S."/>
            <person name="Ottilar R.P."/>
            <person name="Salamov A.A."/>
            <person name="Schneeberger K."/>
            <person name="Spannagl M."/>
            <person name="Wang X."/>
            <person name="Yang L."/>
            <person name="Nasrallah M.E."/>
            <person name="Bergelson J."/>
            <person name="Carrington J.C."/>
            <person name="Gaut B.S."/>
            <person name="Schmutz J."/>
            <person name="Mayer K.F.X."/>
            <person name="Van de Peer Y."/>
            <person name="Grigoriev I.V."/>
            <person name="Nordborg M."/>
            <person name="Weigel D."/>
            <person name="Guo Y.-L."/>
        </authorList>
    </citation>
    <scope>NUCLEOTIDE SEQUENCE [LARGE SCALE GENOMIC DNA]</scope>
    <source>
        <strain evidence="2">cv. MN47</strain>
    </source>
</reference>
<gene>
    <name evidence="1" type="ORF">ARALYDRAFT_914901</name>
</gene>
<sequence>MCLLLQMKKSELRKHDWVRLYMELAFFNANTKLKNVAVETEENVKPPNERLKARNAVFYIRYMYYPNKGRAPTGHCHKPPRDRVAIVKRTMDKKAGLLTLEFEGRFSKSLL</sequence>
<organism evidence="2">
    <name type="scientific">Arabidopsis lyrata subsp. lyrata</name>
    <name type="common">Lyre-leaved rock-cress</name>
    <dbReference type="NCBI Taxonomy" id="81972"/>
    <lineage>
        <taxon>Eukaryota</taxon>
        <taxon>Viridiplantae</taxon>
        <taxon>Streptophyta</taxon>
        <taxon>Embryophyta</taxon>
        <taxon>Tracheophyta</taxon>
        <taxon>Spermatophyta</taxon>
        <taxon>Magnoliopsida</taxon>
        <taxon>eudicotyledons</taxon>
        <taxon>Gunneridae</taxon>
        <taxon>Pentapetalae</taxon>
        <taxon>rosids</taxon>
        <taxon>malvids</taxon>
        <taxon>Brassicales</taxon>
        <taxon>Brassicaceae</taxon>
        <taxon>Camelineae</taxon>
        <taxon>Arabidopsis</taxon>
    </lineage>
</organism>
<keyword evidence="2" id="KW-1185">Reference proteome</keyword>
<evidence type="ECO:0000313" key="2">
    <source>
        <dbReference type="Proteomes" id="UP000008694"/>
    </source>
</evidence>
<dbReference type="Proteomes" id="UP000008694">
    <property type="component" value="Unassembled WGS sequence"/>
</dbReference>
<dbReference type="EMBL" id="GL348719">
    <property type="protein sequence ID" value="EFH44285.1"/>
    <property type="molecule type" value="Genomic_DNA"/>
</dbReference>
<evidence type="ECO:0000313" key="1">
    <source>
        <dbReference type="EMBL" id="EFH44285.1"/>
    </source>
</evidence>
<protein>
    <submittedName>
        <fullName evidence="1">Uncharacterized protein</fullName>
    </submittedName>
</protein>
<dbReference type="AlphaFoldDB" id="D7MCY6"/>
<proteinExistence type="predicted"/>
<dbReference type="InterPro" id="IPR006462">
    <property type="entry name" value="MS5"/>
</dbReference>
<dbReference type="Pfam" id="PF04776">
    <property type="entry name" value="protein_MS5"/>
    <property type="match status" value="1"/>
</dbReference>